<feature type="non-terminal residue" evidence="2">
    <location>
        <position position="1"/>
    </location>
</feature>
<dbReference type="Proteomes" id="UP000789405">
    <property type="component" value="Unassembled WGS sequence"/>
</dbReference>
<proteinExistence type="predicted"/>
<keyword evidence="3" id="KW-1185">Reference proteome</keyword>
<name>A0A9N9P084_9GLOM</name>
<keyword evidence="1" id="KW-0732">Signal</keyword>
<evidence type="ECO:0000313" key="3">
    <source>
        <dbReference type="Proteomes" id="UP000789405"/>
    </source>
</evidence>
<comment type="caution">
    <text evidence="2">The sequence shown here is derived from an EMBL/GenBank/DDBJ whole genome shotgun (WGS) entry which is preliminary data.</text>
</comment>
<gene>
    <name evidence="2" type="ORF">DERYTH_LOCUS21223</name>
</gene>
<protein>
    <submittedName>
        <fullName evidence="2">18724_t:CDS:1</fullName>
    </submittedName>
</protein>
<feature type="signal peptide" evidence="1">
    <location>
        <begin position="1"/>
        <end position="21"/>
    </location>
</feature>
<evidence type="ECO:0000313" key="2">
    <source>
        <dbReference type="EMBL" id="CAG8790041.1"/>
    </source>
</evidence>
<reference evidence="2" key="1">
    <citation type="submission" date="2021-06" db="EMBL/GenBank/DDBJ databases">
        <authorList>
            <person name="Kallberg Y."/>
            <person name="Tangrot J."/>
            <person name="Rosling A."/>
        </authorList>
    </citation>
    <scope>NUCLEOTIDE SEQUENCE</scope>
    <source>
        <strain evidence="2">MA453B</strain>
    </source>
</reference>
<sequence>WQSKILHFALLYYFFVPVILSACDYTTKCKCPQPRMHFHKVNTVVAILDHAILLMLQCNPQGGGCEYGYRNSCARCGKLNCASTPHQLVNLWACSSDTDCCKGVCDYGYCVTCRDFGRPCQKASDCCNGNVLT</sequence>
<accession>A0A9N9P084</accession>
<feature type="chain" id="PRO_5040350815" evidence="1">
    <location>
        <begin position="22"/>
        <end position="133"/>
    </location>
</feature>
<feature type="non-terminal residue" evidence="2">
    <location>
        <position position="133"/>
    </location>
</feature>
<evidence type="ECO:0000256" key="1">
    <source>
        <dbReference type="SAM" id="SignalP"/>
    </source>
</evidence>
<dbReference type="EMBL" id="CAJVPY010026624">
    <property type="protein sequence ID" value="CAG8790041.1"/>
    <property type="molecule type" value="Genomic_DNA"/>
</dbReference>
<dbReference type="OrthoDB" id="2443686at2759"/>
<dbReference type="AlphaFoldDB" id="A0A9N9P084"/>
<organism evidence="2 3">
    <name type="scientific">Dentiscutata erythropus</name>
    <dbReference type="NCBI Taxonomy" id="1348616"/>
    <lineage>
        <taxon>Eukaryota</taxon>
        <taxon>Fungi</taxon>
        <taxon>Fungi incertae sedis</taxon>
        <taxon>Mucoromycota</taxon>
        <taxon>Glomeromycotina</taxon>
        <taxon>Glomeromycetes</taxon>
        <taxon>Diversisporales</taxon>
        <taxon>Gigasporaceae</taxon>
        <taxon>Dentiscutata</taxon>
    </lineage>
</organism>